<reference evidence="1 2" key="1">
    <citation type="journal article" date="2021" name="J. Hered.">
        <title>A chromosome-level genome assembly of the parasitoid wasp, Cotesia glomerata (Hymenoptera: Braconidae).</title>
        <authorList>
            <person name="Pinto B.J."/>
            <person name="Weis J.J."/>
            <person name="Gamble T."/>
            <person name="Ode P.J."/>
            <person name="Paul R."/>
            <person name="Zaspel J.M."/>
        </authorList>
    </citation>
    <scope>NUCLEOTIDE SEQUENCE [LARGE SCALE GENOMIC DNA]</scope>
    <source>
        <strain evidence="1">CgM1</strain>
    </source>
</reference>
<dbReference type="EMBL" id="JAHXZJ010001864">
    <property type="protein sequence ID" value="KAH0548749.1"/>
    <property type="molecule type" value="Genomic_DNA"/>
</dbReference>
<protein>
    <submittedName>
        <fullName evidence="1">Uncharacterized protein</fullName>
    </submittedName>
</protein>
<proteinExistence type="predicted"/>
<keyword evidence="2" id="KW-1185">Reference proteome</keyword>
<evidence type="ECO:0000313" key="1">
    <source>
        <dbReference type="EMBL" id="KAH0548749.1"/>
    </source>
</evidence>
<evidence type="ECO:0000313" key="2">
    <source>
        <dbReference type="Proteomes" id="UP000826195"/>
    </source>
</evidence>
<gene>
    <name evidence="1" type="ORF">KQX54_002062</name>
</gene>
<dbReference type="AlphaFoldDB" id="A0AAV7HU75"/>
<dbReference type="Proteomes" id="UP000826195">
    <property type="component" value="Unassembled WGS sequence"/>
</dbReference>
<accession>A0AAV7HU75</accession>
<organism evidence="1 2">
    <name type="scientific">Cotesia glomerata</name>
    <name type="common">Lepidopteran parasitic wasp</name>
    <name type="synonym">Apanteles glomeratus</name>
    <dbReference type="NCBI Taxonomy" id="32391"/>
    <lineage>
        <taxon>Eukaryota</taxon>
        <taxon>Metazoa</taxon>
        <taxon>Ecdysozoa</taxon>
        <taxon>Arthropoda</taxon>
        <taxon>Hexapoda</taxon>
        <taxon>Insecta</taxon>
        <taxon>Pterygota</taxon>
        <taxon>Neoptera</taxon>
        <taxon>Endopterygota</taxon>
        <taxon>Hymenoptera</taxon>
        <taxon>Apocrita</taxon>
        <taxon>Ichneumonoidea</taxon>
        <taxon>Braconidae</taxon>
        <taxon>Microgastrinae</taxon>
        <taxon>Cotesia</taxon>
    </lineage>
</organism>
<comment type="caution">
    <text evidence="1">The sequence shown here is derived from an EMBL/GenBank/DDBJ whole genome shotgun (WGS) entry which is preliminary data.</text>
</comment>
<sequence length="85" mass="10300">MIYYRKKAHRLTTRVNEMHINLERFPAPAGRAFEMDPNPRDRTRWQELQCHLLDLVILLDSRQRVDSDLWPPLLLDIFKSLRDKE</sequence>
<name>A0AAV7HU75_COTGL</name>